<sequence>MKERKNHQFSLGKTLGFIIMLAYAILCLIPFFWALLVALAPITYVPAGAAEPVGVDLTSWPPRINIVKLQVFGAPMTLENFRIIFEKVPLLARWFLNTVLYAATVSVGLVALSTLAAYAFARLRFPLRDFWFSLFLASMMIPSTVTLIPVYQLLVGLRWVDSYTGLIIPKLFSVAIVFFMRQFFLDFPKALEESAYIDGASIPRIFTSVVLPNSRAPMAAQFIYVIIGTWNEFMWPLIIMSKAENYTLTLGLAFFRSSYYTIQQYMMAASLLVTLPMVIMFLIFQRQFINSNISSGVKG</sequence>
<dbReference type="PROSITE" id="PS50928">
    <property type="entry name" value="ABC_TM1"/>
    <property type="match status" value="1"/>
</dbReference>
<keyword evidence="3" id="KW-1003">Cell membrane</keyword>
<comment type="subcellular location">
    <subcellularLocation>
        <location evidence="1 7">Cell membrane</location>
        <topology evidence="1 7">Multi-pass membrane protein</topology>
    </subcellularLocation>
</comment>
<keyword evidence="6 7" id="KW-0472">Membrane</keyword>
<keyword evidence="5 7" id="KW-1133">Transmembrane helix</keyword>
<evidence type="ECO:0000256" key="1">
    <source>
        <dbReference type="ARBA" id="ARBA00004651"/>
    </source>
</evidence>
<dbReference type="PANTHER" id="PTHR43744">
    <property type="entry name" value="ABC TRANSPORTER PERMEASE PROTEIN MG189-RELATED-RELATED"/>
    <property type="match status" value="1"/>
</dbReference>
<feature type="domain" description="ABC transmembrane type-1" evidence="8">
    <location>
        <begin position="95"/>
        <end position="284"/>
    </location>
</feature>
<dbReference type="GO" id="GO:0055085">
    <property type="term" value="P:transmembrane transport"/>
    <property type="evidence" value="ECO:0007669"/>
    <property type="project" value="InterPro"/>
</dbReference>
<dbReference type="Pfam" id="PF00528">
    <property type="entry name" value="BPD_transp_1"/>
    <property type="match status" value="1"/>
</dbReference>
<keyword evidence="4 7" id="KW-0812">Transmembrane</keyword>
<feature type="transmembrane region" description="Helical" evidence="7">
    <location>
        <begin position="21"/>
        <end position="44"/>
    </location>
</feature>
<evidence type="ECO:0000256" key="2">
    <source>
        <dbReference type="ARBA" id="ARBA00022448"/>
    </source>
</evidence>
<evidence type="ECO:0000259" key="8">
    <source>
        <dbReference type="PROSITE" id="PS50928"/>
    </source>
</evidence>
<dbReference type="Gene3D" id="1.10.3720.10">
    <property type="entry name" value="MetI-like"/>
    <property type="match status" value="1"/>
</dbReference>
<comment type="caution">
    <text evidence="9">The sequence shown here is derived from an EMBL/GenBank/DDBJ whole genome shotgun (WGS) entry which is preliminary data.</text>
</comment>
<dbReference type="GO" id="GO:0005886">
    <property type="term" value="C:plasma membrane"/>
    <property type="evidence" value="ECO:0007669"/>
    <property type="project" value="UniProtKB-SubCell"/>
</dbReference>
<organism evidence="9">
    <name type="scientific">Gracilinema caldarium</name>
    <dbReference type="NCBI Taxonomy" id="215591"/>
    <lineage>
        <taxon>Bacteria</taxon>
        <taxon>Pseudomonadati</taxon>
        <taxon>Spirochaetota</taxon>
        <taxon>Spirochaetia</taxon>
        <taxon>Spirochaetales</taxon>
        <taxon>Breznakiellaceae</taxon>
        <taxon>Gracilinema</taxon>
    </lineage>
</organism>
<evidence type="ECO:0000256" key="4">
    <source>
        <dbReference type="ARBA" id="ARBA00022692"/>
    </source>
</evidence>
<dbReference type="InterPro" id="IPR000515">
    <property type="entry name" value="MetI-like"/>
</dbReference>
<feature type="transmembrane region" description="Helical" evidence="7">
    <location>
        <begin position="163"/>
        <end position="180"/>
    </location>
</feature>
<gene>
    <name evidence="9" type="ORF">ENS59_11155</name>
</gene>
<evidence type="ECO:0000256" key="5">
    <source>
        <dbReference type="ARBA" id="ARBA00022989"/>
    </source>
</evidence>
<evidence type="ECO:0000256" key="6">
    <source>
        <dbReference type="ARBA" id="ARBA00023136"/>
    </source>
</evidence>
<reference evidence="9" key="1">
    <citation type="journal article" date="2020" name="mSystems">
        <title>Genome- and Community-Level Interaction Insights into Carbon Utilization and Element Cycling Functions of Hydrothermarchaeota in Hydrothermal Sediment.</title>
        <authorList>
            <person name="Zhou Z."/>
            <person name="Liu Y."/>
            <person name="Xu W."/>
            <person name="Pan J."/>
            <person name="Luo Z.H."/>
            <person name="Li M."/>
        </authorList>
    </citation>
    <scope>NUCLEOTIDE SEQUENCE [LARGE SCALE GENOMIC DNA]</scope>
    <source>
        <strain evidence="9">SpSt-503</strain>
    </source>
</reference>
<comment type="similarity">
    <text evidence="7">Belongs to the binding-protein-dependent transport system permease family.</text>
</comment>
<feature type="transmembrane region" description="Helical" evidence="7">
    <location>
        <begin position="222"/>
        <end position="242"/>
    </location>
</feature>
<name>A0A7C3IL96_9SPIR</name>
<feature type="transmembrane region" description="Helical" evidence="7">
    <location>
        <begin position="99"/>
        <end position="121"/>
    </location>
</feature>
<dbReference type="PANTHER" id="PTHR43744:SF12">
    <property type="entry name" value="ABC TRANSPORTER PERMEASE PROTEIN MG189-RELATED"/>
    <property type="match status" value="1"/>
</dbReference>
<evidence type="ECO:0000256" key="7">
    <source>
        <dbReference type="RuleBase" id="RU363032"/>
    </source>
</evidence>
<accession>A0A7C3IL96</accession>
<keyword evidence="2 7" id="KW-0813">Transport</keyword>
<dbReference type="SUPFAM" id="SSF161098">
    <property type="entry name" value="MetI-like"/>
    <property type="match status" value="1"/>
</dbReference>
<feature type="transmembrane region" description="Helical" evidence="7">
    <location>
        <begin position="262"/>
        <end position="284"/>
    </location>
</feature>
<protein>
    <submittedName>
        <fullName evidence="9">Carbohydrate ABC transporter permease</fullName>
    </submittedName>
</protein>
<dbReference type="EMBL" id="DSVL01000343">
    <property type="protein sequence ID" value="HFH30045.1"/>
    <property type="molecule type" value="Genomic_DNA"/>
</dbReference>
<dbReference type="InterPro" id="IPR035906">
    <property type="entry name" value="MetI-like_sf"/>
</dbReference>
<dbReference type="CDD" id="cd06261">
    <property type="entry name" value="TM_PBP2"/>
    <property type="match status" value="1"/>
</dbReference>
<dbReference type="AlphaFoldDB" id="A0A7C3IL96"/>
<proteinExistence type="inferred from homology"/>
<evidence type="ECO:0000256" key="3">
    <source>
        <dbReference type="ARBA" id="ARBA00022475"/>
    </source>
</evidence>
<evidence type="ECO:0000313" key="9">
    <source>
        <dbReference type="EMBL" id="HFH30045.1"/>
    </source>
</evidence>
<feature type="transmembrane region" description="Helical" evidence="7">
    <location>
        <begin position="130"/>
        <end position="151"/>
    </location>
</feature>